<keyword evidence="4 8" id="KW-0378">Hydrolase</keyword>
<dbReference type="AlphaFoldDB" id="A0A1E3LY97"/>
<keyword evidence="5" id="KW-0460">Magnesium</keyword>
<dbReference type="RefSeq" id="WP_069320531.1">
    <property type="nucleotide sequence ID" value="NZ_MDDS01000024.1"/>
</dbReference>
<gene>
    <name evidence="8" type="ORF">BFL28_02255</name>
</gene>
<dbReference type="SUPFAM" id="SSF55811">
    <property type="entry name" value="Nudix"/>
    <property type="match status" value="1"/>
</dbReference>
<comment type="cofactor">
    <cofactor evidence="2">
        <name>Mg(2+)</name>
        <dbReference type="ChEBI" id="CHEBI:18420"/>
    </cofactor>
</comment>
<sequence length="249" mass="26508">MTSTEPQIIPAATVVILRERKAGPPELLMVERAAAMRFAGGALVFPGGRIDPGDRTLAGRIGGDVVEAAARIAAIRETIEEVGLPVGLNGTHDVSALRKALAGGAALGELIEPEDLALDHLVPFARWMPHAGVTHRIFDTRFYLARLPDDAPEPRPDGGESVRLLWASAAQVLAEADAGRAQIIFPTRRNLERLAQLGSFAEAVAHARAHPVETITPWIEERGGVRQLCIPEGLGYPVTSQPAGEALRG</sequence>
<dbReference type="InterPro" id="IPR000086">
    <property type="entry name" value="NUDIX_hydrolase_dom"/>
</dbReference>
<evidence type="ECO:0000256" key="1">
    <source>
        <dbReference type="ARBA" id="ARBA00001936"/>
    </source>
</evidence>
<dbReference type="GO" id="GO:0046872">
    <property type="term" value="F:metal ion binding"/>
    <property type="evidence" value="ECO:0007669"/>
    <property type="project" value="UniProtKB-KW"/>
</dbReference>
<comment type="caution">
    <text evidence="8">The sequence shown here is derived from an EMBL/GenBank/DDBJ whole genome shotgun (WGS) entry which is preliminary data.</text>
</comment>
<evidence type="ECO:0000313" key="8">
    <source>
        <dbReference type="EMBL" id="ODP37810.1"/>
    </source>
</evidence>
<organism evidence="8 9">
    <name type="scientific">Sphingomonas turrisvirgatae</name>
    <dbReference type="NCBI Taxonomy" id="1888892"/>
    <lineage>
        <taxon>Bacteria</taxon>
        <taxon>Pseudomonadati</taxon>
        <taxon>Pseudomonadota</taxon>
        <taxon>Alphaproteobacteria</taxon>
        <taxon>Sphingomonadales</taxon>
        <taxon>Sphingomonadaceae</taxon>
        <taxon>Sphingomonas</taxon>
    </lineage>
</organism>
<evidence type="ECO:0000313" key="9">
    <source>
        <dbReference type="Proteomes" id="UP000094487"/>
    </source>
</evidence>
<reference evidence="8 9" key="1">
    <citation type="submission" date="2016-08" db="EMBL/GenBank/DDBJ databases">
        <title>Draft genome of the agarase producing Sphingomonas sp. MCT13.</title>
        <authorList>
            <person name="D'Andrea M.M."/>
            <person name="Rossolini G.M."/>
            <person name="Thaller M.C."/>
        </authorList>
    </citation>
    <scope>NUCLEOTIDE SEQUENCE [LARGE SCALE GENOMIC DNA]</scope>
    <source>
        <strain evidence="8 9">MCT13</strain>
    </source>
</reference>
<dbReference type="PANTHER" id="PTHR12318:SF0">
    <property type="entry name" value="ACYL-COENZYME A DIPHOSPHATASE NUDT19"/>
    <property type="match status" value="1"/>
</dbReference>
<protein>
    <submittedName>
        <fullName evidence="8">NUDIX hydrolase</fullName>
    </submittedName>
</protein>
<dbReference type="STRING" id="1888892.BFL28_02255"/>
<evidence type="ECO:0000256" key="2">
    <source>
        <dbReference type="ARBA" id="ARBA00001946"/>
    </source>
</evidence>
<dbReference type="PROSITE" id="PS51462">
    <property type="entry name" value="NUDIX"/>
    <property type="match status" value="1"/>
</dbReference>
<dbReference type="GO" id="GO:0016818">
    <property type="term" value="F:hydrolase activity, acting on acid anhydrides, in phosphorus-containing anhydrides"/>
    <property type="evidence" value="ECO:0007669"/>
    <property type="project" value="InterPro"/>
</dbReference>
<keyword evidence="6" id="KW-0464">Manganese</keyword>
<dbReference type="Proteomes" id="UP000094487">
    <property type="component" value="Unassembled WGS sequence"/>
</dbReference>
<dbReference type="OrthoDB" id="7183442at2"/>
<dbReference type="EMBL" id="MDDS01000024">
    <property type="protein sequence ID" value="ODP37810.1"/>
    <property type="molecule type" value="Genomic_DNA"/>
</dbReference>
<name>A0A1E3LY97_9SPHN</name>
<dbReference type="Gene3D" id="3.90.79.10">
    <property type="entry name" value="Nucleoside Triphosphate Pyrophosphohydrolase"/>
    <property type="match status" value="1"/>
</dbReference>
<feature type="domain" description="Nudix hydrolase" evidence="7">
    <location>
        <begin position="7"/>
        <end position="189"/>
    </location>
</feature>
<dbReference type="InterPro" id="IPR039121">
    <property type="entry name" value="NUDT19"/>
</dbReference>
<dbReference type="CDD" id="cd18870">
    <property type="entry name" value="NUDIX_AcylCoAdiphos_Nudt19"/>
    <property type="match status" value="1"/>
</dbReference>
<evidence type="ECO:0000259" key="7">
    <source>
        <dbReference type="PROSITE" id="PS51462"/>
    </source>
</evidence>
<evidence type="ECO:0000256" key="6">
    <source>
        <dbReference type="ARBA" id="ARBA00023211"/>
    </source>
</evidence>
<evidence type="ECO:0000256" key="4">
    <source>
        <dbReference type="ARBA" id="ARBA00022801"/>
    </source>
</evidence>
<keyword evidence="3" id="KW-0479">Metal-binding</keyword>
<keyword evidence="9" id="KW-1185">Reference proteome</keyword>
<dbReference type="InterPro" id="IPR015797">
    <property type="entry name" value="NUDIX_hydrolase-like_dom_sf"/>
</dbReference>
<evidence type="ECO:0000256" key="3">
    <source>
        <dbReference type="ARBA" id="ARBA00022723"/>
    </source>
</evidence>
<evidence type="ECO:0000256" key="5">
    <source>
        <dbReference type="ARBA" id="ARBA00022842"/>
    </source>
</evidence>
<dbReference type="Pfam" id="PF00293">
    <property type="entry name" value="NUDIX"/>
    <property type="match status" value="1"/>
</dbReference>
<accession>A0A1E3LY97</accession>
<proteinExistence type="predicted"/>
<dbReference type="PANTHER" id="PTHR12318">
    <property type="entry name" value="TESTOSTERONE-REGULATED PROTEIN RP2"/>
    <property type="match status" value="1"/>
</dbReference>
<comment type="cofactor">
    <cofactor evidence="1">
        <name>Mn(2+)</name>
        <dbReference type="ChEBI" id="CHEBI:29035"/>
    </cofactor>
</comment>